<dbReference type="Gene3D" id="3.30.559.10">
    <property type="entry name" value="Chloramphenicol acetyltransferase-like domain"/>
    <property type="match status" value="2"/>
</dbReference>
<feature type="domain" description="Polyketide synthase-like phosphopantetheine-binding" evidence="4">
    <location>
        <begin position="975"/>
        <end position="1042"/>
    </location>
</feature>
<dbReference type="InterPro" id="IPR001242">
    <property type="entry name" value="Condensation_dom"/>
</dbReference>
<dbReference type="EMBL" id="LQOT01000060">
    <property type="protein sequence ID" value="ORV42853.1"/>
    <property type="molecule type" value="Genomic_DNA"/>
</dbReference>
<dbReference type="Gene3D" id="3.30.300.30">
    <property type="match status" value="1"/>
</dbReference>
<dbReference type="GO" id="GO:0005737">
    <property type="term" value="C:cytoplasm"/>
    <property type="evidence" value="ECO:0007669"/>
    <property type="project" value="TreeGrafter"/>
</dbReference>
<dbReference type="GO" id="GO:0043041">
    <property type="term" value="P:amino acid activation for nonribosomal peptide biosynthetic process"/>
    <property type="evidence" value="ECO:0007669"/>
    <property type="project" value="TreeGrafter"/>
</dbReference>
<dbReference type="Gene3D" id="3.40.50.12780">
    <property type="entry name" value="N-terminal domain of ligase-like"/>
    <property type="match status" value="1"/>
</dbReference>
<dbReference type="Pfam" id="PF00550">
    <property type="entry name" value="PP-binding"/>
    <property type="match status" value="1"/>
</dbReference>
<evidence type="ECO:0000313" key="6">
    <source>
        <dbReference type="Proteomes" id="UP000193465"/>
    </source>
</evidence>
<dbReference type="InterPro" id="IPR025110">
    <property type="entry name" value="AMP-bd_C"/>
</dbReference>
<dbReference type="InterPro" id="IPR010071">
    <property type="entry name" value="AA_adenyl_dom"/>
</dbReference>
<dbReference type="CDD" id="cd05930">
    <property type="entry name" value="A_NRPS"/>
    <property type="match status" value="1"/>
</dbReference>
<dbReference type="SMART" id="SM00823">
    <property type="entry name" value="PKS_PP"/>
    <property type="match status" value="1"/>
</dbReference>
<keyword evidence="6" id="KW-1185">Reference proteome</keyword>
<reference evidence="5 6" key="1">
    <citation type="submission" date="2016-01" db="EMBL/GenBank/DDBJ databases">
        <title>The new phylogeny of the genus Mycobacterium.</title>
        <authorList>
            <person name="Tarcisio F."/>
            <person name="Conor M."/>
            <person name="Antonella G."/>
            <person name="Elisabetta G."/>
            <person name="Giulia F.S."/>
            <person name="Sara T."/>
            <person name="Anna F."/>
            <person name="Clotilde B."/>
            <person name="Roberto B."/>
            <person name="Veronica D.S."/>
            <person name="Fabio R."/>
            <person name="Monica P."/>
            <person name="Olivier J."/>
            <person name="Enrico T."/>
            <person name="Nicola S."/>
        </authorList>
    </citation>
    <scope>NUCLEOTIDE SEQUENCE [LARGE SCALE GENOMIC DNA]</scope>
    <source>
        <strain evidence="5 6">ATCC 27353</strain>
    </source>
</reference>
<dbReference type="CDD" id="cd19543">
    <property type="entry name" value="DCL_NRPS"/>
    <property type="match status" value="1"/>
</dbReference>
<dbReference type="PANTHER" id="PTHR45527:SF1">
    <property type="entry name" value="FATTY ACID SYNTHASE"/>
    <property type="match status" value="1"/>
</dbReference>
<sequence length="1508" mass="161163">MGRFAVTETASARSAAPAAAIEDVLALSPLQQGLFSLAKLVTDDGGERDGVDVYTVQFVIDIVGAVDPGLLRRSAEAMLARHANLRASFWDVDLPHPVQIIPAKVVLPWREIEASTSEFDEIARIERTTNFDLGRGPLLRFVLVQSAPKQYRLILTVHHLLIDGWSMAVFFDEMVAIYRAGGVDPLPAPRPYRDYIGWLTRQDSAAATQRWREYLDPVSAPTMLAGGNRAAVGSAIPQTSEIALDTDATARLTEWARRHGLTLNTVLQFAWAVLLGRLTDRTDTVFGAVVSGRPQQLTGVETMVGLFINTVPVAASTPPRAEVVATCQALQRDAAAMRDLGYLSLSAVQRASGNAVFDTLLVFENAPIGSATAGVTTDDGVRFIPVTVESLTHYPLTLVSYPPRDGRLTVLLEAIPDALGELSVPDLGQRLLQVLRQLPDPARSRVADLDVLLPGERARINPAPQAGSANQSGDDPALSVPALFAAAAAAHPHAPALTGEDRSLTYAELAVESAGLARALAGRGIGPEDRVAIALPRSLDSVIAILAVLQAGAGYVPIDIDLPNARIESILRQAEPKLTLTGELLAELRSDDAVQIPTPEAIHPDSAAYVIFTSGSTGEPKGVIGTHRALASYFADHQQRMYAPAIARLGRPLRVAHAWSLSFDASWQPLVGLLGGQSVHLFSAEEMRDAEAIINGIRRHRLDMIDTSPSMFTQLFDAGLLDAGSEHRLTVLALGGEAIAPHTWARLRAAPATAVHNCYGPTETTVEAVVADVADADVPVIGEAVRGMIARVLDSSLREVPDGVAGELYLAGAQVTRGYLGRSGETAARYVADPFLAGGRMYRTGDLVRRRADGQLSFLGRRDDQVKVRGFRVEIAEIEAALSALPGVAAAAVLPLRSDSGTRLVGFVAGPAGADLSRVRADVGARLPVYMLPSRLIAVAAMPLTANGKLDVEALLARAGDVASDDAGRAPGTDTERMLAAALAELFDGAAPGVTQDLFELGMDSIVAISLANKLRGLAVTPRMVLANPTIELLSAAIDLAEETPGLPVTEGAERFGEVVPVPIVSWLYEYGNFRRLAQTMLIRLPPGIEEAQLKSTLQAVVDRHDMLRSRLDFVDGDYRLVTRPPGAVAVVDVLTRVSGRAADALAVHAREVVDGIDPFAGAMIRALWCDSEAEGRLLLVVHHLATDVVSWYVLLSGLAAAWAQVGASEPPCLPGEYNTYRQWTQALKQRAASAEVTAQRDYWLEQLRGAELPLGARLPDPRRDTWASLRTTEALSEVRDTTVMLDKVAAAGVGVREFLLTALTMTLTAWRVQRGEPTENGILVALEGHGREDALLPGLDSSATVGWFTNVFPVRLGGAAPVDIAAARNEPAAARALLRAVVEHLATVPGNGLDYGLLRYQRRDPELVAAPHPQVEFNYVGRLDLTPHAAPWTLCSDPELNALLPLVSEPDLPLRYTFDVIAAVHIGAAGPQLRTTWCWSEQLTTASEAADLAALWCDAVTALGEAL</sequence>
<dbReference type="STRING" id="188915.AWC02_16155"/>
<keyword evidence="3" id="KW-0597">Phosphoprotein</keyword>
<dbReference type="Gene3D" id="1.10.1200.10">
    <property type="entry name" value="ACP-like"/>
    <property type="match status" value="1"/>
</dbReference>
<dbReference type="GO" id="GO:0008610">
    <property type="term" value="P:lipid biosynthetic process"/>
    <property type="evidence" value="ECO:0007669"/>
    <property type="project" value="UniProtKB-ARBA"/>
</dbReference>
<evidence type="ECO:0000313" key="5">
    <source>
        <dbReference type="EMBL" id="ORV42853.1"/>
    </source>
</evidence>
<name>A0A1X1TE79_9MYCO</name>
<dbReference type="InterPro" id="IPR036736">
    <property type="entry name" value="ACP-like_sf"/>
</dbReference>
<organism evidence="5 6">
    <name type="scientific">Mycolicibacter engbaekii</name>
    <dbReference type="NCBI Taxonomy" id="188915"/>
    <lineage>
        <taxon>Bacteria</taxon>
        <taxon>Bacillati</taxon>
        <taxon>Actinomycetota</taxon>
        <taxon>Actinomycetes</taxon>
        <taxon>Mycobacteriales</taxon>
        <taxon>Mycobacteriaceae</taxon>
        <taxon>Mycolicibacter</taxon>
    </lineage>
</organism>
<dbReference type="InterPro" id="IPR020845">
    <property type="entry name" value="AMP-binding_CS"/>
</dbReference>
<proteinExistence type="predicted"/>
<dbReference type="SUPFAM" id="SSF52777">
    <property type="entry name" value="CoA-dependent acyltransferases"/>
    <property type="match status" value="4"/>
</dbReference>
<gene>
    <name evidence="5" type="ORF">AWC02_16155</name>
</gene>
<accession>A0A1X1TE79</accession>
<dbReference type="InterPro" id="IPR009081">
    <property type="entry name" value="PP-bd_ACP"/>
</dbReference>
<dbReference type="UniPathway" id="UPA00011"/>
<evidence type="ECO:0000256" key="3">
    <source>
        <dbReference type="ARBA" id="ARBA00022553"/>
    </source>
</evidence>
<dbReference type="GO" id="GO:0003824">
    <property type="term" value="F:catalytic activity"/>
    <property type="evidence" value="ECO:0007669"/>
    <property type="project" value="InterPro"/>
</dbReference>
<dbReference type="InterPro" id="IPR000873">
    <property type="entry name" value="AMP-dep_synth/lig_dom"/>
</dbReference>
<dbReference type="Proteomes" id="UP000193465">
    <property type="component" value="Unassembled WGS sequence"/>
</dbReference>
<dbReference type="GO" id="GO:0031177">
    <property type="term" value="F:phosphopantetheine binding"/>
    <property type="evidence" value="ECO:0007669"/>
    <property type="project" value="InterPro"/>
</dbReference>
<comment type="cofactor">
    <cofactor evidence="1">
        <name>pantetheine 4'-phosphate</name>
        <dbReference type="ChEBI" id="CHEBI:47942"/>
    </cofactor>
</comment>
<evidence type="ECO:0000256" key="1">
    <source>
        <dbReference type="ARBA" id="ARBA00001957"/>
    </source>
</evidence>
<dbReference type="GO" id="GO:0044550">
    <property type="term" value="P:secondary metabolite biosynthetic process"/>
    <property type="evidence" value="ECO:0007669"/>
    <property type="project" value="TreeGrafter"/>
</dbReference>
<dbReference type="Pfam" id="PF13193">
    <property type="entry name" value="AMP-binding_C"/>
    <property type="match status" value="1"/>
</dbReference>
<dbReference type="Pfam" id="PF00668">
    <property type="entry name" value="Condensation"/>
    <property type="match status" value="2"/>
</dbReference>
<dbReference type="SUPFAM" id="SSF56801">
    <property type="entry name" value="Acetyl-CoA synthetase-like"/>
    <property type="match status" value="1"/>
</dbReference>
<dbReference type="InterPro" id="IPR042099">
    <property type="entry name" value="ANL_N_sf"/>
</dbReference>
<dbReference type="NCBIfam" id="TIGR01733">
    <property type="entry name" value="AA-adenyl-dom"/>
    <property type="match status" value="1"/>
</dbReference>
<dbReference type="InterPro" id="IPR023213">
    <property type="entry name" value="CAT-like_dom_sf"/>
</dbReference>
<dbReference type="InterPro" id="IPR045851">
    <property type="entry name" value="AMP-bd_C_sf"/>
</dbReference>
<evidence type="ECO:0000256" key="2">
    <source>
        <dbReference type="ARBA" id="ARBA00022450"/>
    </source>
</evidence>
<dbReference type="PROSITE" id="PS00455">
    <property type="entry name" value="AMP_BINDING"/>
    <property type="match status" value="1"/>
</dbReference>
<dbReference type="PANTHER" id="PTHR45527">
    <property type="entry name" value="NONRIBOSOMAL PEPTIDE SYNTHETASE"/>
    <property type="match status" value="1"/>
</dbReference>
<evidence type="ECO:0000259" key="4">
    <source>
        <dbReference type="SMART" id="SM00823"/>
    </source>
</evidence>
<protein>
    <submittedName>
        <fullName evidence="5">Non-ribosomal peptide synthetase</fullName>
    </submittedName>
</protein>
<dbReference type="InterPro" id="IPR020806">
    <property type="entry name" value="PKS_PP-bd"/>
</dbReference>
<dbReference type="RefSeq" id="WP_085129733.1">
    <property type="nucleotide sequence ID" value="NZ_LQOT01000060.1"/>
</dbReference>
<dbReference type="SUPFAM" id="SSF47336">
    <property type="entry name" value="ACP-like"/>
    <property type="match status" value="1"/>
</dbReference>
<comment type="caution">
    <text evidence="5">The sequence shown here is derived from an EMBL/GenBank/DDBJ whole genome shotgun (WGS) entry which is preliminary data.</text>
</comment>
<dbReference type="Gene3D" id="3.30.559.30">
    <property type="entry name" value="Nonribosomal peptide synthetase, condensation domain"/>
    <property type="match status" value="2"/>
</dbReference>
<keyword evidence="2" id="KW-0596">Phosphopantetheine</keyword>
<dbReference type="Pfam" id="PF00501">
    <property type="entry name" value="AMP-binding"/>
    <property type="match status" value="1"/>
</dbReference>